<comment type="caution">
    <text evidence="1">The sequence shown here is derived from an EMBL/GenBank/DDBJ whole genome shotgun (WGS) entry which is preliminary data.</text>
</comment>
<accession>A0ACB9JRN9</accession>
<sequence length="86" mass="10019">MFCSMMFKNNTWVVVNGDLLKQQHALEEAESQLSLHQKRLSEIESKIRSILKEDELQVFLAAKSTYLNAFSQKKLTCKVEHNAYQQ</sequence>
<evidence type="ECO:0000313" key="2">
    <source>
        <dbReference type="Proteomes" id="UP001056120"/>
    </source>
</evidence>
<evidence type="ECO:0000313" key="1">
    <source>
        <dbReference type="EMBL" id="KAI3822690.1"/>
    </source>
</evidence>
<name>A0ACB9JRN9_9ASTR</name>
<reference evidence="2" key="1">
    <citation type="journal article" date="2022" name="Mol. Ecol. Resour.">
        <title>The genomes of chicory, endive, great burdock and yacon provide insights into Asteraceae palaeo-polyploidization history and plant inulin production.</title>
        <authorList>
            <person name="Fan W."/>
            <person name="Wang S."/>
            <person name="Wang H."/>
            <person name="Wang A."/>
            <person name="Jiang F."/>
            <person name="Liu H."/>
            <person name="Zhao H."/>
            <person name="Xu D."/>
            <person name="Zhang Y."/>
        </authorList>
    </citation>
    <scope>NUCLEOTIDE SEQUENCE [LARGE SCALE GENOMIC DNA]</scope>
    <source>
        <strain evidence="2">cv. Yunnan</strain>
    </source>
</reference>
<gene>
    <name evidence="1" type="ORF">L1987_10286</name>
</gene>
<reference evidence="1 2" key="2">
    <citation type="journal article" date="2022" name="Mol. Ecol. Resour.">
        <title>The genomes of chicory, endive, great burdock and yacon provide insights into Asteraceae paleo-polyploidization history and plant inulin production.</title>
        <authorList>
            <person name="Fan W."/>
            <person name="Wang S."/>
            <person name="Wang H."/>
            <person name="Wang A."/>
            <person name="Jiang F."/>
            <person name="Liu H."/>
            <person name="Zhao H."/>
            <person name="Xu D."/>
            <person name="Zhang Y."/>
        </authorList>
    </citation>
    <scope>NUCLEOTIDE SEQUENCE [LARGE SCALE GENOMIC DNA]</scope>
    <source>
        <strain evidence="2">cv. Yunnan</strain>
        <tissue evidence="1">Leaves</tissue>
    </source>
</reference>
<organism evidence="1 2">
    <name type="scientific">Smallanthus sonchifolius</name>
    <dbReference type="NCBI Taxonomy" id="185202"/>
    <lineage>
        <taxon>Eukaryota</taxon>
        <taxon>Viridiplantae</taxon>
        <taxon>Streptophyta</taxon>
        <taxon>Embryophyta</taxon>
        <taxon>Tracheophyta</taxon>
        <taxon>Spermatophyta</taxon>
        <taxon>Magnoliopsida</taxon>
        <taxon>eudicotyledons</taxon>
        <taxon>Gunneridae</taxon>
        <taxon>Pentapetalae</taxon>
        <taxon>asterids</taxon>
        <taxon>campanulids</taxon>
        <taxon>Asterales</taxon>
        <taxon>Asteraceae</taxon>
        <taxon>Asteroideae</taxon>
        <taxon>Heliantheae alliance</taxon>
        <taxon>Millerieae</taxon>
        <taxon>Smallanthus</taxon>
    </lineage>
</organism>
<protein>
    <submittedName>
        <fullName evidence="1">Uncharacterized protein</fullName>
    </submittedName>
</protein>
<proteinExistence type="predicted"/>
<keyword evidence="2" id="KW-1185">Reference proteome</keyword>
<dbReference type="EMBL" id="CM042020">
    <property type="protein sequence ID" value="KAI3822690.1"/>
    <property type="molecule type" value="Genomic_DNA"/>
</dbReference>
<dbReference type="Proteomes" id="UP001056120">
    <property type="component" value="Linkage Group LG03"/>
</dbReference>